<gene>
    <name evidence="6" type="ORF">N0F65_009159</name>
</gene>
<dbReference type="InterPro" id="IPR039297">
    <property type="entry name" value="COX7a"/>
</dbReference>
<keyword evidence="4" id="KW-0472">Membrane</keyword>
<feature type="compositionally biased region" description="Polar residues" evidence="5">
    <location>
        <begin position="83"/>
        <end position="94"/>
    </location>
</feature>
<reference evidence="6" key="1">
    <citation type="submission" date="2022-11" db="EMBL/GenBank/DDBJ databases">
        <authorList>
            <person name="Morgan W.R."/>
            <person name="Tartar A."/>
        </authorList>
    </citation>
    <scope>NUCLEOTIDE SEQUENCE</scope>
    <source>
        <strain evidence="6">ARSEF 373</strain>
    </source>
</reference>
<dbReference type="GO" id="GO:0051721">
    <property type="term" value="F:protein phosphatase 2A binding"/>
    <property type="evidence" value="ECO:0007669"/>
    <property type="project" value="TreeGrafter"/>
</dbReference>
<reference evidence="6" key="2">
    <citation type="journal article" date="2023" name="Microbiol Resour">
        <title>Decontamination and Annotation of the Draft Genome Sequence of the Oomycete Lagenidium giganteum ARSEF 373.</title>
        <authorList>
            <person name="Morgan W.R."/>
            <person name="Tartar A."/>
        </authorList>
    </citation>
    <scope>NUCLEOTIDE SEQUENCE</scope>
    <source>
        <strain evidence="6">ARSEF 373</strain>
    </source>
</reference>
<dbReference type="PANTHER" id="PTHR10933:SF9">
    <property type="entry name" value="IMMUNOGLOBULIN-BINDING PROTEIN 1"/>
    <property type="match status" value="1"/>
</dbReference>
<dbReference type="GO" id="GO:0009966">
    <property type="term" value="P:regulation of signal transduction"/>
    <property type="evidence" value="ECO:0007669"/>
    <property type="project" value="InterPro"/>
</dbReference>
<evidence type="ECO:0000256" key="5">
    <source>
        <dbReference type="SAM" id="MobiDB-lite"/>
    </source>
</evidence>
<evidence type="ECO:0000256" key="2">
    <source>
        <dbReference type="ARBA" id="ARBA00022792"/>
    </source>
</evidence>
<dbReference type="GO" id="GO:0005829">
    <property type="term" value="C:cytosol"/>
    <property type="evidence" value="ECO:0007669"/>
    <property type="project" value="TreeGrafter"/>
</dbReference>
<organism evidence="6 7">
    <name type="scientific">Lagenidium giganteum</name>
    <dbReference type="NCBI Taxonomy" id="4803"/>
    <lineage>
        <taxon>Eukaryota</taxon>
        <taxon>Sar</taxon>
        <taxon>Stramenopiles</taxon>
        <taxon>Oomycota</taxon>
        <taxon>Peronosporomycetes</taxon>
        <taxon>Pythiales</taxon>
        <taxon>Pythiaceae</taxon>
    </lineage>
</organism>
<dbReference type="InterPro" id="IPR011990">
    <property type="entry name" value="TPR-like_helical_dom_sf"/>
</dbReference>
<feature type="region of interest" description="Disordered" evidence="5">
    <location>
        <begin position="1103"/>
        <end position="1130"/>
    </location>
</feature>
<keyword evidence="7" id="KW-1185">Reference proteome</keyword>
<keyword evidence="3" id="KW-0496">Mitochondrion</keyword>
<feature type="region of interest" description="Disordered" evidence="5">
    <location>
        <begin position="1237"/>
        <end position="1303"/>
    </location>
</feature>
<dbReference type="InterPro" id="IPR038511">
    <property type="entry name" value="TAP42/TAP46-like_sf"/>
</dbReference>
<feature type="region of interest" description="Disordered" evidence="5">
    <location>
        <begin position="9"/>
        <end position="103"/>
    </location>
</feature>
<dbReference type="Proteomes" id="UP001146120">
    <property type="component" value="Unassembled WGS sequence"/>
</dbReference>
<feature type="region of interest" description="Disordered" evidence="5">
    <location>
        <begin position="147"/>
        <end position="193"/>
    </location>
</feature>
<dbReference type="Pfam" id="PF04177">
    <property type="entry name" value="TAP42"/>
    <property type="match status" value="1"/>
</dbReference>
<dbReference type="Gene3D" id="1.25.40.10">
    <property type="entry name" value="Tetratricopeptide repeat domain"/>
    <property type="match status" value="1"/>
</dbReference>
<sequence>MLAPFAFFSTSTSSGPGVNVHKPVPAKVRRKLSKRQKKKDTKATVATVVVEAADGSAASSAPSTAAAPTTTTAATPTVTTVVRTQPQKPSTKPNNRSKKASEEALLASAAKNATSASTGPAKKPVANVAASVAEATTTMTDKAVSTAAAPTQQTDSAEVVSNAAKPKRTQVKVEKPAEVKAPEPAQVSLPKKYSTGPQKITMTLKEIKALQETLPSVDEIATLVERLRKESFQKGHTLFDLYRNYGNPFLDETFLKPGVLACCEAKRPAEGIRIVRDMLNQGRKVDEETLRALFDVCDSAAAGKEAIELWELMERAGFKADLRDLNRFLDICYRSEYLDGAIAVLKQLRLHRPVSIHTYMHWLLRSSLVWRSDAFFDLLMEMRLSGVEPEILSLTSLEPGRMDRALTVMEGVRAVGLDPCFAMSTVYSSMQYSVYKNGPAVAPITAKAIQKAKAKFGDLRAHNIDWPVKPIPQLLETQAAGLILQQETFRRLKLRQVHRIDELLKMLPITTNMTINLRKQLQRMSLLVNTHRVRRDVDKISNEFYSGKSLIELSNTHNYPPVSLMRIILRARGYSSMHIKRALAQPQEHLSKRDQHELKKAIEYDSVHRSDPFIGTASYNATSLEDTIVSYFKSKGIRVKTEKELGSEQIEKYGRRVISPDILLLDPVIINGTPVRWIDAKNYYGAHIVSKRLISKQLESYVSEWGPGAIVFGMGYSDMFSVPGVICLDTTPLPTKTADKIKMHFKAFFYTCINPFRWSKHLGSELTNDYPVTLPSVSRELQTSSPEVLAKMLARQTARVFRAPAQRRAVSNLVDKPSNVAADQKLFTTSHQPTYLKRDSDKVIFAGLLGLFGVGMLQFVRGEVNMARGVTLPPFTDLHGTPTTPEHGHLHRIRIHSFSRDLRANAGDRRNASAATRVSYVDAYNRFMALDNPLAPAEPNSQAFQDELTSVLALLKQALKQRAGDGVLSDNESFFELQNDQIYAFLVEYALAMLVPRQTFFQQQEREGDGRAAARSSDGSRDHAQARAHEQNLVYRVRFLQEADVYHTQFLDRCEAMGILTEKKRREQYERMESGKYVLSREDKIQRFQLQRELEQKLEHVRRKKLEHRPKHEGADKNVQKNEEDDDEFDVDDEVDELEREQLMAFTQLAVIKSMEEQTSINQEREMLETMLKMNAASVNRDLFTDAHRPPPPKQGQGITVTHINPQLEMRRETIQSGVFKPGHRLPTMSLEEYADQQVADAKERQKREQEAPTGPRRYDQLVEDGDEDNLELVDEATYKDRAWDDWKDANPRGIGNKKGSQF</sequence>
<feature type="compositionally biased region" description="Acidic residues" evidence="5">
    <location>
        <begin position="1262"/>
        <end position="1275"/>
    </location>
</feature>
<evidence type="ECO:0000313" key="7">
    <source>
        <dbReference type="Proteomes" id="UP001146120"/>
    </source>
</evidence>
<feature type="compositionally biased region" description="Low complexity" evidence="5">
    <location>
        <begin position="43"/>
        <end position="82"/>
    </location>
</feature>
<dbReference type="EMBL" id="DAKRPA010000159">
    <property type="protein sequence ID" value="DAZ96692.1"/>
    <property type="molecule type" value="Genomic_DNA"/>
</dbReference>
<comment type="caution">
    <text evidence="6">The sequence shown here is derived from an EMBL/GenBank/DDBJ whole genome shotgun (WGS) entry which is preliminary data.</text>
</comment>
<evidence type="ECO:0000313" key="6">
    <source>
        <dbReference type="EMBL" id="DAZ96692.1"/>
    </source>
</evidence>
<protein>
    <recommendedName>
        <fullName evidence="8">CDAN1-interacting nuclease 1</fullName>
    </recommendedName>
</protein>
<dbReference type="GO" id="GO:0035303">
    <property type="term" value="P:regulation of dephosphorylation"/>
    <property type="evidence" value="ECO:0007669"/>
    <property type="project" value="TreeGrafter"/>
</dbReference>
<feature type="compositionally biased region" description="Basic residues" evidence="5">
    <location>
        <begin position="27"/>
        <end position="40"/>
    </location>
</feature>
<evidence type="ECO:0000256" key="3">
    <source>
        <dbReference type="ARBA" id="ARBA00023128"/>
    </source>
</evidence>
<evidence type="ECO:0008006" key="8">
    <source>
        <dbReference type="Google" id="ProtNLM"/>
    </source>
</evidence>
<dbReference type="Gene3D" id="1.25.40.540">
    <property type="entry name" value="TAP42-like family"/>
    <property type="match status" value="1"/>
</dbReference>
<dbReference type="InterPro" id="IPR007304">
    <property type="entry name" value="TAP46-like"/>
</dbReference>
<dbReference type="PANTHER" id="PTHR10933">
    <property type="entry name" value="IMMUNOGLOBULIN-BINDING PROTEIN 1"/>
    <property type="match status" value="1"/>
</dbReference>
<dbReference type="Pfam" id="PF14811">
    <property type="entry name" value="TPD"/>
    <property type="match status" value="1"/>
</dbReference>
<feature type="compositionally biased region" description="Basic and acidic residues" evidence="5">
    <location>
        <begin position="1277"/>
        <end position="1291"/>
    </location>
</feature>
<feature type="compositionally biased region" description="Basic and acidic residues" evidence="5">
    <location>
        <begin position="1110"/>
        <end position="1122"/>
    </location>
</feature>
<evidence type="ECO:0000256" key="4">
    <source>
        <dbReference type="ARBA" id="ARBA00023136"/>
    </source>
</evidence>
<evidence type="ECO:0000256" key="1">
    <source>
        <dbReference type="ARBA" id="ARBA00004273"/>
    </source>
</evidence>
<keyword evidence="2" id="KW-0999">Mitochondrion inner membrane</keyword>
<feature type="compositionally biased region" description="Basic and acidic residues" evidence="5">
    <location>
        <begin position="1241"/>
        <end position="1261"/>
    </location>
</feature>
<feature type="compositionally biased region" description="Basic and acidic residues" evidence="5">
    <location>
        <begin position="171"/>
        <end position="181"/>
    </location>
</feature>
<comment type="subcellular location">
    <subcellularLocation>
        <location evidence="1">Mitochondrion inner membrane</location>
    </subcellularLocation>
</comment>
<dbReference type="InterPro" id="IPR029404">
    <property type="entry name" value="CDIN1"/>
</dbReference>
<accession>A0AAV2YPW5</accession>
<dbReference type="GO" id="GO:0005743">
    <property type="term" value="C:mitochondrial inner membrane"/>
    <property type="evidence" value="ECO:0007669"/>
    <property type="project" value="UniProtKB-SubCell"/>
</dbReference>
<feature type="region of interest" description="Disordered" evidence="5">
    <location>
        <begin position="1005"/>
        <end position="1027"/>
    </location>
</feature>
<dbReference type="Pfam" id="PF02238">
    <property type="entry name" value="COX7a"/>
    <property type="match status" value="1"/>
</dbReference>
<name>A0AAV2YPW5_9STRA</name>
<proteinExistence type="predicted"/>